<dbReference type="EMBL" id="BQKY01000017">
    <property type="protein sequence ID" value="GJN94366.1"/>
    <property type="molecule type" value="Genomic_DNA"/>
</dbReference>
<protein>
    <submittedName>
        <fullName evidence="2">Uncharacterized protein</fullName>
    </submittedName>
</protein>
<feature type="compositionally biased region" description="Low complexity" evidence="1">
    <location>
        <begin position="140"/>
        <end position="156"/>
    </location>
</feature>
<evidence type="ECO:0000256" key="1">
    <source>
        <dbReference type="SAM" id="MobiDB-lite"/>
    </source>
</evidence>
<evidence type="ECO:0000313" key="4">
    <source>
        <dbReference type="Proteomes" id="UP001342314"/>
    </source>
</evidence>
<name>A0AAV5GP48_9BASI</name>
<evidence type="ECO:0000313" key="2">
    <source>
        <dbReference type="EMBL" id="GJN94366.1"/>
    </source>
</evidence>
<sequence length="290" mass="30524">MSPSPAAAQNGQFGATNNDIQVNSFFDVEAFINNFCASGPTTAPVSTTAVSTVSAGYPWVTTGAPGSTPFPTPLNLAPISPHDSASNYYGSPASSYGNQANYGAPASTLYAGHASAVTSTTDSSNWTASSFASMGDTGGNSASRSSTSAASTLRNAPIRATRASETRGSSNTAGWGGTPIINVQKLAKRLAEHVNESERNIITFLGNKKTGGRHHGSKVDEALMQVEVAASHLEYCEKELEKAEAAQEEFQGRVSMQEASLRRATRKFKALESTFCRTYENTVLSHLIHS</sequence>
<comment type="caution">
    <text evidence="2">The sequence shown here is derived from an EMBL/GenBank/DDBJ whole genome shotgun (WGS) entry which is preliminary data.</text>
</comment>
<evidence type="ECO:0000313" key="3">
    <source>
        <dbReference type="EMBL" id="GJN94368.1"/>
    </source>
</evidence>
<dbReference type="AlphaFoldDB" id="A0AAV5GP48"/>
<organism evidence="2 4">
    <name type="scientific">Rhodotorula paludigena</name>
    <dbReference type="NCBI Taxonomy" id="86838"/>
    <lineage>
        <taxon>Eukaryota</taxon>
        <taxon>Fungi</taxon>
        <taxon>Dikarya</taxon>
        <taxon>Basidiomycota</taxon>
        <taxon>Pucciniomycotina</taxon>
        <taxon>Microbotryomycetes</taxon>
        <taxon>Sporidiobolales</taxon>
        <taxon>Sporidiobolaceae</taxon>
        <taxon>Rhodotorula</taxon>
    </lineage>
</organism>
<dbReference type="Proteomes" id="UP001342314">
    <property type="component" value="Unassembled WGS sequence"/>
</dbReference>
<gene>
    <name evidence="2" type="ORF">Rhopal_007441-T1</name>
    <name evidence="3" type="ORF">Rhopal_007443-T1</name>
</gene>
<reference evidence="2 4" key="1">
    <citation type="submission" date="2021-12" db="EMBL/GenBank/DDBJ databases">
        <title>High titer production of polyol ester of fatty acids by Rhodotorula paludigena BS15 towards product separation-free biomass refinery.</title>
        <authorList>
            <person name="Mano J."/>
            <person name="Ono H."/>
            <person name="Tanaka T."/>
            <person name="Naito K."/>
            <person name="Sushida H."/>
            <person name="Ike M."/>
            <person name="Tokuyasu K."/>
            <person name="Kitaoka M."/>
        </authorList>
    </citation>
    <scope>NUCLEOTIDE SEQUENCE [LARGE SCALE GENOMIC DNA]</scope>
    <source>
        <strain evidence="2 4">BS15</strain>
    </source>
</reference>
<proteinExistence type="predicted"/>
<feature type="region of interest" description="Disordered" evidence="1">
    <location>
        <begin position="134"/>
        <end position="175"/>
    </location>
</feature>
<keyword evidence="4" id="KW-1185">Reference proteome</keyword>
<dbReference type="EMBL" id="BQKY01000017">
    <property type="protein sequence ID" value="GJN94368.1"/>
    <property type="molecule type" value="Genomic_DNA"/>
</dbReference>
<accession>A0AAV5GP48</accession>